<comment type="similarity">
    <text evidence="1 8">Belongs to the precorrin methyltransferase family.</text>
</comment>
<dbReference type="Gene3D" id="3.30.950.10">
    <property type="entry name" value="Methyltransferase, Cobalt-precorrin-4 Transmethylase, Domain 2"/>
    <property type="match status" value="1"/>
</dbReference>
<keyword evidence="5" id="KW-0949">S-adenosyl-L-methionine</keyword>
<dbReference type="InterPro" id="IPR003043">
    <property type="entry name" value="Uropor_MeTrfase_CS"/>
</dbReference>
<protein>
    <recommendedName>
        <fullName evidence="2">uroporphyrinogen-III C-methyltransferase</fullName>
        <ecNumber evidence="2">2.1.1.107</ecNumber>
    </recommendedName>
</protein>
<feature type="domain" description="Tetrapyrrole methylase" evidence="9">
    <location>
        <begin position="14"/>
        <end position="233"/>
    </location>
</feature>
<name>A0ABQ0C907_9PROT</name>
<organism evidence="10 11">
    <name type="scientific">Candidatus Magnetaquiglobus chichijimensis</name>
    <dbReference type="NCBI Taxonomy" id="3141448"/>
    <lineage>
        <taxon>Bacteria</taxon>
        <taxon>Pseudomonadati</taxon>
        <taxon>Pseudomonadota</taxon>
        <taxon>Magnetococcia</taxon>
        <taxon>Magnetococcales</taxon>
        <taxon>Candidatus Magnetaquicoccaceae</taxon>
        <taxon>Candidatus Magnetaquiglobus</taxon>
    </lineage>
</organism>
<dbReference type="PANTHER" id="PTHR45790:SF3">
    <property type="entry name" value="S-ADENOSYL-L-METHIONINE-DEPENDENT UROPORPHYRINOGEN III METHYLTRANSFERASE, CHLOROPLASTIC"/>
    <property type="match status" value="1"/>
</dbReference>
<evidence type="ECO:0000256" key="8">
    <source>
        <dbReference type="RuleBase" id="RU003960"/>
    </source>
</evidence>
<dbReference type="CDD" id="cd11642">
    <property type="entry name" value="SUMT"/>
    <property type="match status" value="1"/>
</dbReference>
<evidence type="ECO:0000256" key="4">
    <source>
        <dbReference type="ARBA" id="ARBA00022679"/>
    </source>
</evidence>
<evidence type="ECO:0000256" key="2">
    <source>
        <dbReference type="ARBA" id="ARBA00012162"/>
    </source>
</evidence>
<dbReference type="InterPro" id="IPR006366">
    <property type="entry name" value="CobA/CysG_C"/>
</dbReference>
<dbReference type="Pfam" id="PF00590">
    <property type="entry name" value="TP_methylase"/>
    <property type="match status" value="1"/>
</dbReference>
<keyword evidence="6" id="KW-0627">Porphyrin biosynthesis</keyword>
<keyword evidence="4 8" id="KW-0808">Transferase</keyword>
<dbReference type="GO" id="GO:0004851">
    <property type="term" value="F:uroporphyrin-III C-methyltransferase activity"/>
    <property type="evidence" value="ECO:0007669"/>
    <property type="project" value="UniProtKB-EC"/>
</dbReference>
<dbReference type="GO" id="GO:0032259">
    <property type="term" value="P:methylation"/>
    <property type="evidence" value="ECO:0007669"/>
    <property type="project" value="UniProtKB-KW"/>
</dbReference>
<dbReference type="EC" id="2.1.1.107" evidence="2"/>
<dbReference type="InterPro" id="IPR014777">
    <property type="entry name" value="4pyrrole_Mease_sub1"/>
</dbReference>
<dbReference type="InterPro" id="IPR014776">
    <property type="entry name" value="4pyrrole_Mease_sub2"/>
</dbReference>
<dbReference type="Gene3D" id="3.40.1010.10">
    <property type="entry name" value="Cobalt-precorrin-4 Transmethylase, Domain 1"/>
    <property type="match status" value="1"/>
</dbReference>
<evidence type="ECO:0000313" key="10">
    <source>
        <dbReference type="EMBL" id="GAB0057374.1"/>
    </source>
</evidence>
<gene>
    <name evidence="10" type="primary">cobA</name>
    <name evidence="10" type="ORF">SIID45300_01701</name>
</gene>
<evidence type="ECO:0000256" key="5">
    <source>
        <dbReference type="ARBA" id="ARBA00022691"/>
    </source>
</evidence>
<evidence type="ECO:0000256" key="7">
    <source>
        <dbReference type="ARBA" id="ARBA00025705"/>
    </source>
</evidence>
<dbReference type="NCBIfam" id="TIGR01469">
    <property type="entry name" value="cobA_cysG_Cterm"/>
    <property type="match status" value="1"/>
</dbReference>
<evidence type="ECO:0000256" key="1">
    <source>
        <dbReference type="ARBA" id="ARBA00005879"/>
    </source>
</evidence>
<dbReference type="InterPro" id="IPR035996">
    <property type="entry name" value="4pyrrol_Methylase_sf"/>
</dbReference>
<dbReference type="NCBIfam" id="NF004790">
    <property type="entry name" value="PRK06136.1"/>
    <property type="match status" value="1"/>
</dbReference>
<keyword evidence="11" id="KW-1185">Reference proteome</keyword>
<evidence type="ECO:0000256" key="6">
    <source>
        <dbReference type="ARBA" id="ARBA00023244"/>
    </source>
</evidence>
<reference evidence="10 11" key="1">
    <citation type="submission" date="2024-09" db="EMBL/GenBank/DDBJ databases">
        <title>Draft genome sequence of Candidatus Magnetaquicoccaceae bacterium FCR-1.</title>
        <authorList>
            <person name="Shimoshige H."/>
            <person name="Shimamura S."/>
            <person name="Taoka A."/>
            <person name="Kobayashi H."/>
            <person name="Maekawa T."/>
        </authorList>
    </citation>
    <scope>NUCLEOTIDE SEQUENCE [LARGE SCALE GENOMIC DNA]</scope>
    <source>
        <strain evidence="10 11">FCR-1</strain>
    </source>
</reference>
<evidence type="ECO:0000256" key="3">
    <source>
        <dbReference type="ARBA" id="ARBA00022603"/>
    </source>
</evidence>
<dbReference type="SUPFAM" id="SSF53790">
    <property type="entry name" value="Tetrapyrrole methylase"/>
    <property type="match status" value="1"/>
</dbReference>
<accession>A0ABQ0C907</accession>
<sequence length="272" mass="29033">MPIDLKSPYPEPGMVLLVGAGPGDPDLLTVAALKALHNADAVVHDALVSPEIMALIPDGCEKIHAGKRGGSPSSSQKDITETLVRLAKAGRRVVRLKGGDPFVFGRGGEEAERLAEEGIPFRVVPGLTSGIAGPAYAGIPITHRDVNANVAFLTGHESAENPSFMEGSPSSRIHWESVAQAFPVLVLYMAMQNLSVVVERLVVAGRSTDTPVAVIRWATTPEQQTLVTTLGRLEMDVALLDLQPPAVIVIGDVVKYRAQLRWFQDETLVVPS</sequence>
<keyword evidence="3 8" id="KW-0489">Methyltransferase</keyword>
<dbReference type="EMBL" id="BAAFGK010000004">
    <property type="protein sequence ID" value="GAB0057374.1"/>
    <property type="molecule type" value="Genomic_DNA"/>
</dbReference>
<evidence type="ECO:0000259" key="9">
    <source>
        <dbReference type="Pfam" id="PF00590"/>
    </source>
</evidence>
<dbReference type="RefSeq" id="WP_420905066.1">
    <property type="nucleotide sequence ID" value="NZ_BAAFGK010000004.1"/>
</dbReference>
<proteinExistence type="inferred from homology"/>
<dbReference type="PANTHER" id="PTHR45790">
    <property type="entry name" value="SIROHEME SYNTHASE-RELATED"/>
    <property type="match status" value="1"/>
</dbReference>
<evidence type="ECO:0000313" key="11">
    <source>
        <dbReference type="Proteomes" id="UP001628193"/>
    </source>
</evidence>
<dbReference type="InterPro" id="IPR050161">
    <property type="entry name" value="Siro_Cobalamin_biosynth"/>
</dbReference>
<dbReference type="InterPro" id="IPR000878">
    <property type="entry name" value="4pyrrol_Mease"/>
</dbReference>
<comment type="caution">
    <text evidence="10">The sequence shown here is derived from an EMBL/GenBank/DDBJ whole genome shotgun (WGS) entry which is preliminary data.</text>
</comment>
<comment type="pathway">
    <text evidence="7">Porphyrin-containing compound metabolism; siroheme biosynthesis; precorrin-2 from uroporphyrinogen III: step 1/1.</text>
</comment>
<dbReference type="Proteomes" id="UP001628193">
    <property type="component" value="Unassembled WGS sequence"/>
</dbReference>
<dbReference type="PROSITE" id="PS00840">
    <property type="entry name" value="SUMT_2"/>
    <property type="match status" value="1"/>
</dbReference>